<dbReference type="EMBL" id="SWBP01000001">
    <property type="protein sequence ID" value="TKC00792.1"/>
    <property type="molecule type" value="Genomic_DNA"/>
</dbReference>
<dbReference type="InterPro" id="IPR021908">
    <property type="entry name" value="YfbK_C"/>
</dbReference>
<protein>
    <submittedName>
        <fullName evidence="2">DUF3520 domain-containing protein</fullName>
    </submittedName>
</protein>
<dbReference type="PANTHER" id="PTHR10166">
    <property type="entry name" value="VOLTAGE-DEPENDENT CALCIUM CHANNEL SUBUNIT ALPHA-2/DELTA-RELATED"/>
    <property type="match status" value="1"/>
</dbReference>
<dbReference type="InterPro" id="IPR002035">
    <property type="entry name" value="VWF_A"/>
</dbReference>
<dbReference type="InterPro" id="IPR022156">
    <property type="entry name" value="Uncharacterised_YfbK_N"/>
</dbReference>
<accession>A0A4U1C5Z8</accession>
<dbReference type="Proteomes" id="UP000308181">
    <property type="component" value="Unassembled WGS sequence"/>
</dbReference>
<dbReference type="Gene3D" id="3.40.50.410">
    <property type="entry name" value="von Willebrand factor, type A domain"/>
    <property type="match status" value="1"/>
</dbReference>
<dbReference type="Pfam" id="PF12034">
    <property type="entry name" value="YfbK_C"/>
    <property type="match status" value="1"/>
</dbReference>
<dbReference type="RefSeq" id="WP_136824998.1">
    <property type="nucleotide sequence ID" value="NZ_SWBP01000001.1"/>
</dbReference>
<proteinExistence type="predicted"/>
<dbReference type="CDD" id="cd01465">
    <property type="entry name" value="vWA_subgroup"/>
    <property type="match status" value="1"/>
</dbReference>
<keyword evidence="3" id="KW-1185">Reference proteome</keyword>
<gene>
    <name evidence="2" type="ORF">FA046_03710</name>
</gene>
<evidence type="ECO:0000313" key="3">
    <source>
        <dbReference type="Proteomes" id="UP000308181"/>
    </source>
</evidence>
<dbReference type="OrthoDB" id="9805121at2"/>
<feature type="domain" description="VWFA" evidence="1">
    <location>
        <begin position="248"/>
        <end position="422"/>
    </location>
</feature>
<dbReference type="SMART" id="SM00327">
    <property type="entry name" value="VWA"/>
    <property type="match status" value="1"/>
</dbReference>
<dbReference type="AlphaFoldDB" id="A0A4U1C5Z8"/>
<dbReference type="InterPro" id="IPR051173">
    <property type="entry name" value="Ca_channel_alpha-2/delta"/>
</dbReference>
<dbReference type="SUPFAM" id="SSF53300">
    <property type="entry name" value="vWA-like"/>
    <property type="match status" value="1"/>
</dbReference>
<dbReference type="Pfam" id="PF00092">
    <property type="entry name" value="VWA"/>
    <property type="match status" value="1"/>
</dbReference>
<dbReference type="PROSITE" id="PS50234">
    <property type="entry name" value="VWFA"/>
    <property type="match status" value="1"/>
</dbReference>
<evidence type="ECO:0000313" key="2">
    <source>
        <dbReference type="EMBL" id="TKC00792.1"/>
    </source>
</evidence>
<reference evidence="2 3" key="1">
    <citation type="submission" date="2019-04" db="EMBL/GenBank/DDBJ databases">
        <title>Pedobacter sp. AR-3-17 sp. nov., isolated from Arctic soil.</title>
        <authorList>
            <person name="Dahal R.H."/>
            <person name="Kim D.-U."/>
        </authorList>
    </citation>
    <scope>NUCLEOTIDE SEQUENCE [LARGE SCALE GENOMIC DNA]</scope>
    <source>
        <strain evidence="2 3">AR-3-17</strain>
    </source>
</reference>
<dbReference type="InterPro" id="IPR008969">
    <property type="entry name" value="CarboxyPept-like_regulatory"/>
</dbReference>
<organism evidence="2 3">
    <name type="scientific">Pedobacter cryophilus</name>
    <dbReference type="NCBI Taxonomy" id="2571271"/>
    <lineage>
        <taxon>Bacteria</taxon>
        <taxon>Pseudomonadati</taxon>
        <taxon>Bacteroidota</taxon>
        <taxon>Sphingobacteriia</taxon>
        <taxon>Sphingobacteriales</taxon>
        <taxon>Sphingobacteriaceae</taxon>
        <taxon>Pedobacter</taxon>
    </lineage>
</organism>
<dbReference type="Pfam" id="PF13715">
    <property type="entry name" value="CarbopepD_reg_2"/>
    <property type="match status" value="1"/>
</dbReference>
<dbReference type="Gene3D" id="2.60.40.1120">
    <property type="entry name" value="Carboxypeptidase-like, regulatory domain"/>
    <property type="match status" value="1"/>
</dbReference>
<comment type="caution">
    <text evidence="2">The sequence shown here is derived from an EMBL/GenBank/DDBJ whole genome shotgun (WGS) entry which is preliminary data.</text>
</comment>
<dbReference type="InterPro" id="IPR036465">
    <property type="entry name" value="vWFA_dom_sf"/>
</dbReference>
<evidence type="ECO:0000259" key="1">
    <source>
        <dbReference type="PROSITE" id="PS50234"/>
    </source>
</evidence>
<name>A0A4U1C5Z8_9SPHI</name>
<sequence length="617" mass="68210">MKTIVTSIFIVMMFIGFKPDENQVISGYVYDQKDKLPLPGVMVYAQNYPQQKTATNAKGYFKITVSKNEKNLFFSYLGYVNHIEKITAKAINIYLQQDTKRLGEVVVIGYSTQKKESLMGKMAVRGSVNQVFSPQVADFNTETYSAINENGFKNTSDHPLSTFSADVDAASYSNIRRFIQSGQLPPKDSIRIEEMINYFGYNYPEPKGDDPVSITTEMSEAPWNKNHRLVKIGLKAKNISTEKLPASNLVFLIDVSGSMQGANRLELLKTSMKLLTNQLRPNDKVAIVVYAGAAGLVLPSTPGNQQIKIKDALNRLEAGGSTAGGAGIKLAYETAQENFIKGGNNRVILATDGDFNVGISSDGDMQRIIEEQRKTGIFLSVLGFGTGNFKDSKMETLADKGNGNYAYIDNLNEAKKVLVNEFGATLFTVAKDVKLQVEFNPAYVAAYRLVGYENRLLNTEDFKDDLKDAGEMGAGHTVTALYEVIMQGVKDKFVKKADALKYQTKGSVKASNELLTVKMRYKNPDENKSKELSVSLANQFNKMENASADFKFAAAVAQFGLLLRNSEFKQNATFEQCVALGRAGKGEDKYGYRAECIQLIENAMLLTKKDLTSNSED</sequence>
<dbReference type="PANTHER" id="PTHR10166:SF37">
    <property type="entry name" value="STOLID, ISOFORM H"/>
    <property type="match status" value="1"/>
</dbReference>
<dbReference type="SUPFAM" id="SSF49464">
    <property type="entry name" value="Carboxypeptidase regulatory domain-like"/>
    <property type="match status" value="1"/>
</dbReference>
<dbReference type="Pfam" id="PF12450">
    <property type="entry name" value="vWF_A"/>
    <property type="match status" value="1"/>
</dbReference>